<name>A0A4S8MJW2_DENBC</name>
<reference evidence="15 16" key="1">
    <citation type="journal article" date="2019" name="Nat. Ecol. Evol.">
        <title>Megaphylogeny resolves global patterns of mushroom evolution.</title>
        <authorList>
            <person name="Varga T."/>
            <person name="Krizsan K."/>
            <person name="Foldi C."/>
            <person name="Dima B."/>
            <person name="Sanchez-Garcia M."/>
            <person name="Sanchez-Ramirez S."/>
            <person name="Szollosi G.J."/>
            <person name="Szarkandi J.G."/>
            <person name="Papp V."/>
            <person name="Albert L."/>
            <person name="Andreopoulos W."/>
            <person name="Angelini C."/>
            <person name="Antonin V."/>
            <person name="Barry K.W."/>
            <person name="Bougher N.L."/>
            <person name="Buchanan P."/>
            <person name="Buyck B."/>
            <person name="Bense V."/>
            <person name="Catcheside P."/>
            <person name="Chovatia M."/>
            <person name="Cooper J."/>
            <person name="Damon W."/>
            <person name="Desjardin D."/>
            <person name="Finy P."/>
            <person name="Geml J."/>
            <person name="Haridas S."/>
            <person name="Hughes K."/>
            <person name="Justo A."/>
            <person name="Karasinski D."/>
            <person name="Kautmanova I."/>
            <person name="Kiss B."/>
            <person name="Kocsube S."/>
            <person name="Kotiranta H."/>
            <person name="LaButti K.M."/>
            <person name="Lechner B.E."/>
            <person name="Liimatainen K."/>
            <person name="Lipzen A."/>
            <person name="Lukacs Z."/>
            <person name="Mihaltcheva S."/>
            <person name="Morgado L.N."/>
            <person name="Niskanen T."/>
            <person name="Noordeloos M.E."/>
            <person name="Ohm R.A."/>
            <person name="Ortiz-Santana B."/>
            <person name="Ovrebo C."/>
            <person name="Racz N."/>
            <person name="Riley R."/>
            <person name="Savchenko A."/>
            <person name="Shiryaev A."/>
            <person name="Soop K."/>
            <person name="Spirin V."/>
            <person name="Szebenyi C."/>
            <person name="Tomsovsky M."/>
            <person name="Tulloss R.E."/>
            <person name="Uehling J."/>
            <person name="Grigoriev I.V."/>
            <person name="Vagvolgyi C."/>
            <person name="Papp T."/>
            <person name="Martin F.M."/>
            <person name="Miettinen O."/>
            <person name="Hibbett D.S."/>
            <person name="Nagy L.G."/>
        </authorList>
    </citation>
    <scope>NUCLEOTIDE SEQUENCE [LARGE SCALE GENOMIC DNA]</scope>
    <source>
        <strain evidence="15 16">CBS 962.96</strain>
    </source>
</reference>
<keyword evidence="13" id="KW-0325">Glycoprotein</keyword>
<dbReference type="EMBL" id="ML179070">
    <property type="protein sequence ID" value="THV03100.1"/>
    <property type="molecule type" value="Genomic_DNA"/>
</dbReference>
<keyword evidence="16" id="KW-1185">Reference proteome</keyword>
<evidence type="ECO:0000256" key="3">
    <source>
        <dbReference type="ARBA" id="ARBA00005179"/>
    </source>
</evidence>
<dbReference type="Proteomes" id="UP000297245">
    <property type="component" value="Unassembled WGS sequence"/>
</dbReference>
<evidence type="ECO:0000256" key="14">
    <source>
        <dbReference type="PIRSR" id="PIRSR602401-1"/>
    </source>
</evidence>
<dbReference type="InterPro" id="IPR001128">
    <property type="entry name" value="Cyt_P450"/>
</dbReference>
<evidence type="ECO:0000256" key="5">
    <source>
        <dbReference type="ARBA" id="ARBA00022617"/>
    </source>
</evidence>
<evidence type="ECO:0000313" key="15">
    <source>
        <dbReference type="EMBL" id="THV03100.1"/>
    </source>
</evidence>
<dbReference type="InterPro" id="IPR050364">
    <property type="entry name" value="Cytochrome_P450_fung"/>
</dbReference>
<evidence type="ECO:0000256" key="7">
    <source>
        <dbReference type="ARBA" id="ARBA00022723"/>
    </source>
</evidence>
<evidence type="ECO:0000256" key="4">
    <source>
        <dbReference type="ARBA" id="ARBA00010617"/>
    </source>
</evidence>
<dbReference type="PANTHER" id="PTHR46300:SF2">
    <property type="entry name" value="CYTOCHROME P450 MONOOXYGENASE ALNH-RELATED"/>
    <property type="match status" value="1"/>
</dbReference>
<dbReference type="GO" id="GO:0016705">
    <property type="term" value="F:oxidoreductase activity, acting on paired donors, with incorporation or reduction of molecular oxygen"/>
    <property type="evidence" value="ECO:0007669"/>
    <property type="project" value="InterPro"/>
</dbReference>
<evidence type="ECO:0000256" key="1">
    <source>
        <dbReference type="ARBA" id="ARBA00001971"/>
    </source>
</evidence>
<gene>
    <name evidence="15" type="ORF">K435DRAFT_651964</name>
</gene>
<evidence type="ECO:0000256" key="12">
    <source>
        <dbReference type="ARBA" id="ARBA00023136"/>
    </source>
</evidence>
<dbReference type="GO" id="GO:0004497">
    <property type="term" value="F:monooxygenase activity"/>
    <property type="evidence" value="ECO:0007669"/>
    <property type="project" value="UniProtKB-KW"/>
</dbReference>
<keyword evidence="7 14" id="KW-0479">Metal-binding</keyword>
<keyword evidence="11" id="KW-0503">Monooxygenase</keyword>
<evidence type="ECO:0000256" key="10">
    <source>
        <dbReference type="ARBA" id="ARBA00023004"/>
    </source>
</evidence>
<keyword evidence="5 14" id="KW-0349">Heme</keyword>
<protein>
    <submittedName>
        <fullName evidence="15">Cytochrome P450</fullName>
    </submittedName>
</protein>
<evidence type="ECO:0000256" key="9">
    <source>
        <dbReference type="ARBA" id="ARBA00023002"/>
    </source>
</evidence>
<dbReference type="PANTHER" id="PTHR46300">
    <property type="entry name" value="P450, PUTATIVE (EUROFUNG)-RELATED-RELATED"/>
    <property type="match status" value="1"/>
</dbReference>
<dbReference type="SUPFAM" id="SSF48264">
    <property type="entry name" value="Cytochrome P450"/>
    <property type="match status" value="1"/>
</dbReference>
<dbReference type="InterPro" id="IPR002401">
    <property type="entry name" value="Cyt_P450_E_grp-I"/>
</dbReference>
<dbReference type="Pfam" id="PF00067">
    <property type="entry name" value="p450"/>
    <property type="match status" value="1"/>
</dbReference>
<dbReference type="GO" id="GO:0016020">
    <property type="term" value="C:membrane"/>
    <property type="evidence" value="ECO:0007669"/>
    <property type="project" value="UniProtKB-SubCell"/>
</dbReference>
<dbReference type="GO" id="GO:0020037">
    <property type="term" value="F:heme binding"/>
    <property type="evidence" value="ECO:0007669"/>
    <property type="project" value="InterPro"/>
</dbReference>
<comment type="cofactor">
    <cofactor evidence="1 14">
        <name>heme</name>
        <dbReference type="ChEBI" id="CHEBI:30413"/>
    </cofactor>
</comment>
<keyword evidence="6" id="KW-0812">Transmembrane</keyword>
<comment type="pathway">
    <text evidence="3">Secondary metabolite biosynthesis.</text>
</comment>
<dbReference type="Gene3D" id="1.10.630.10">
    <property type="entry name" value="Cytochrome P450"/>
    <property type="match status" value="1"/>
</dbReference>
<proteinExistence type="inferred from homology"/>
<organism evidence="15 16">
    <name type="scientific">Dendrothele bispora (strain CBS 962.96)</name>
    <dbReference type="NCBI Taxonomy" id="1314807"/>
    <lineage>
        <taxon>Eukaryota</taxon>
        <taxon>Fungi</taxon>
        <taxon>Dikarya</taxon>
        <taxon>Basidiomycota</taxon>
        <taxon>Agaricomycotina</taxon>
        <taxon>Agaricomycetes</taxon>
        <taxon>Agaricomycetidae</taxon>
        <taxon>Agaricales</taxon>
        <taxon>Agaricales incertae sedis</taxon>
        <taxon>Dendrothele</taxon>
    </lineage>
</organism>
<sequence>MPDKSQRSQPHCPPGPNGYWFLGLFRIPTVKPWLTYVEWGKKYGDLVHFTRLGRHYLVINSLEATNEILDRQAGLTSDRPVHTELDDIDTVEFILLFSCYLLAQMPYGDEWRVNRRLFHQNFRPLASIDYRPIEIKHVHKFLSSIGSLEMSLKDQVSALSQGVMFDSVYGLEIYNNKEEMPTHARDVVDLSELILLPGWDAFKSIPFIRFFPSWLPGSHQWITYKKMGAAIQATKEDPWGQTMKAMKSDENHSSLIAKLMSEKPQNKSSQDIESIKYMGAQAVAAAADTTMSAVCTFFLAMSLYPNVQQKAQEELDTVLGHGKLPTFDDRSSLPYIDAIYQEVMRWHPAIPLGLPHFSIKDIYYRNYYIPKGKAMTHDGARFYNPDQFIPERHLNQKNNINSILAYGFGRRVCVGRYMADDMIWMTIASVLATKNISSLPNENVEDYFTDGTFW</sequence>
<evidence type="ECO:0000313" key="16">
    <source>
        <dbReference type="Proteomes" id="UP000297245"/>
    </source>
</evidence>
<evidence type="ECO:0000256" key="11">
    <source>
        <dbReference type="ARBA" id="ARBA00023033"/>
    </source>
</evidence>
<dbReference type="GO" id="GO:0005506">
    <property type="term" value="F:iron ion binding"/>
    <property type="evidence" value="ECO:0007669"/>
    <property type="project" value="InterPro"/>
</dbReference>
<keyword evidence="10 14" id="KW-0408">Iron</keyword>
<comment type="similarity">
    <text evidence="4">Belongs to the cytochrome P450 family.</text>
</comment>
<comment type="subcellular location">
    <subcellularLocation>
        <location evidence="2">Membrane</location>
        <topology evidence="2">Single-pass membrane protein</topology>
    </subcellularLocation>
</comment>
<dbReference type="PRINTS" id="PR00463">
    <property type="entry name" value="EP450I"/>
</dbReference>
<dbReference type="AlphaFoldDB" id="A0A4S8MJW2"/>
<evidence type="ECO:0000256" key="8">
    <source>
        <dbReference type="ARBA" id="ARBA00022989"/>
    </source>
</evidence>
<evidence type="ECO:0000256" key="6">
    <source>
        <dbReference type="ARBA" id="ARBA00022692"/>
    </source>
</evidence>
<keyword evidence="8" id="KW-1133">Transmembrane helix</keyword>
<dbReference type="InterPro" id="IPR036396">
    <property type="entry name" value="Cyt_P450_sf"/>
</dbReference>
<keyword evidence="9" id="KW-0560">Oxidoreductase</keyword>
<keyword evidence="12" id="KW-0472">Membrane</keyword>
<accession>A0A4S8MJW2</accession>
<evidence type="ECO:0000256" key="2">
    <source>
        <dbReference type="ARBA" id="ARBA00004167"/>
    </source>
</evidence>
<dbReference type="OrthoDB" id="2789670at2759"/>
<feature type="binding site" description="axial binding residue" evidence="14">
    <location>
        <position position="413"/>
    </location>
    <ligand>
        <name>heme</name>
        <dbReference type="ChEBI" id="CHEBI:30413"/>
    </ligand>
    <ligandPart>
        <name>Fe</name>
        <dbReference type="ChEBI" id="CHEBI:18248"/>
    </ligandPart>
</feature>
<evidence type="ECO:0000256" key="13">
    <source>
        <dbReference type="ARBA" id="ARBA00023180"/>
    </source>
</evidence>